<keyword evidence="3" id="KW-1185">Reference proteome</keyword>
<feature type="non-terminal residue" evidence="2">
    <location>
        <position position="1"/>
    </location>
</feature>
<dbReference type="Proteomes" id="UP000478052">
    <property type="component" value="Unassembled WGS sequence"/>
</dbReference>
<evidence type="ECO:0000313" key="2">
    <source>
        <dbReference type="EMBL" id="KAF0767629.1"/>
    </source>
</evidence>
<evidence type="ECO:0000256" key="1">
    <source>
        <dbReference type="SAM" id="Phobius"/>
    </source>
</evidence>
<gene>
    <name evidence="2" type="ORF">FWK35_00018547</name>
</gene>
<keyword evidence="1" id="KW-0472">Membrane</keyword>
<feature type="transmembrane region" description="Helical" evidence="1">
    <location>
        <begin position="115"/>
        <end position="135"/>
    </location>
</feature>
<keyword evidence="1" id="KW-0812">Transmembrane</keyword>
<organism evidence="2 3">
    <name type="scientific">Aphis craccivora</name>
    <name type="common">Cowpea aphid</name>
    <dbReference type="NCBI Taxonomy" id="307492"/>
    <lineage>
        <taxon>Eukaryota</taxon>
        <taxon>Metazoa</taxon>
        <taxon>Ecdysozoa</taxon>
        <taxon>Arthropoda</taxon>
        <taxon>Hexapoda</taxon>
        <taxon>Insecta</taxon>
        <taxon>Pterygota</taxon>
        <taxon>Neoptera</taxon>
        <taxon>Paraneoptera</taxon>
        <taxon>Hemiptera</taxon>
        <taxon>Sternorrhyncha</taxon>
        <taxon>Aphidomorpha</taxon>
        <taxon>Aphidoidea</taxon>
        <taxon>Aphididae</taxon>
        <taxon>Aphidini</taxon>
        <taxon>Aphis</taxon>
        <taxon>Aphis</taxon>
    </lineage>
</organism>
<dbReference type="AlphaFoldDB" id="A0A6G0ZAR4"/>
<sequence>PKRPYIPPFNHPLSAPRSPHCRPSFIRVDKFYGHSNNQEWSFRRRVGIARRGESVPAAPAVSLLCEPITHKSLTAVRRRHLRRPFFHHSVVIVEKDSISAAMCPGMFPYLHRPHIYVYTYIYIYILYAYTSCPGFTRLRYIRSRVCVCAEGEIAHSLLPRNNITVVQQE</sequence>
<name>A0A6G0ZAR4_APHCR</name>
<reference evidence="2 3" key="1">
    <citation type="submission" date="2019-08" db="EMBL/GenBank/DDBJ databases">
        <title>Whole genome of Aphis craccivora.</title>
        <authorList>
            <person name="Voronova N.V."/>
            <person name="Shulinski R.S."/>
            <person name="Bandarenka Y.V."/>
            <person name="Zhorov D.G."/>
            <person name="Warner D."/>
        </authorList>
    </citation>
    <scope>NUCLEOTIDE SEQUENCE [LARGE SCALE GENOMIC DNA]</scope>
    <source>
        <strain evidence="2">180601</strain>
        <tissue evidence="2">Whole Body</tissue>
    </source>
</reference>
<comment type="caution">
    <text evidence="2">The sequence shown here is derived from an EMBL/GenBank/DDBJ whole genome shotgun (WGS) entry which is preliminary data.</text>
</comment>
<keyword evidence="1" id="KW-1133">Transmembrane helix</keyword>
<accession>A0A6G0ZAR4</accession>
<proteinExistence type="predicted"/>
<evidence type="ECO:0000313" key="3">
    <source>
        <dbReference type="Proteomes" id="UP000478052"/>
    </source>
</evidence>
<protein>
    <submittedName>
        <fullName evidence="2">Uncharacterized protein</fullName>
    </submittedName>
</protein>
<dbReference type="EMBL" id="VUJU01000927">
    <property type="protein sequence ID" value="KAF0767629.1"/>
    <property type="molecule type" value="Genomic_DNA"/>
</dbReference>